<keyword evidence="2" id="KW-1185">Reference proteome</keyword>
<evidence type="ECO:0000313" key="2">
    <source>
        <dbReference type="Proteomes" id="UP000092993"/>
    </source>
</evidence>
<comment type="caution">
    <text evidence="1">The sequence shown here is derived from an EMBL/GenBank/DDBJ whole genome shotgun (WGS) entry which is preliminary data.</text>
</comment>
<proteinExistence type="predicted"/>
<dbReference type="EMBL" id="LUGG01000007">
    <property type="protein sequence ID" value="OBZ73318.1"/>
    <property type="molecule type" value="Genomic_DNA"/>
</dbReference>
<name>A0A1C7M912_GRIFR</name>
<organism evidence="1 2">
    <name type="scientific">Grifola frondosa</name>
    <name type="common">Maitake</name>
    <name type="synonym">Polyporus frondosus</name>
    <dbReference type="NCBI Taxonomy" id="5627"/>
    <lineage>
        <taxon>Eukaryota</taxon>
        <taxon>Fungi</taxon>
        <taxon>Dikarya</taxon>
        <taxon>Basidiomycota</taxon>
        <taxon>Agaricomycotina</taxon>
        <taxon>Agaricomycetes</taxon>
        <taxon>Polyporales</taxon>
        <taxon>Grifolaceae</taxon>
        <taxon>Grifola</taxon>
    </lineage>
</organism>
<gene>
    <name evidence="1" type="ORF">A0H81_06833</name>
</gene>
<reference evidence="1 2" key="1">
    <citation type="submission" date="2016-03" db="EMBL/GenBank/DDBJ databases">
        <title>Whole genome sequencing of Grifola frondosa 9006-11.</title>
        <authorList>
            <person name="Min B."/>
            <person name="Park H."/>
            <person name="Kim J.-G."/>
            <person name="Cho H."/>
            <person name="Oh Y.-L."/>
            <person name="Kong W.-S."/>
            <person name="Choi I.-G."/>
        </authorList>
    </citation>
    <scope>NUCLEOTIDE SEQUENCE [LARGE SCALE GENOMIC DNA]</scope>
    <source>
        <strain evidence="1 2">9006-11</strain>
    </source>
</reference>
<dbReference type="OrthoDB" id="3687641at2759"/>
<dbReference type="AlphaFoldDB" id="A0A1C7M912"/>
<evidence type="ECO:0000313" key="1">
    <source>
        <dbReference type="EMBL" id="OBZ73318.1"/>
    </source>
</evidence>
<sequence length="118" mass="13387">MANLNSWMELISPKIKASCEISEESMLQNGAKYDKNNAISVQRHFQSAANVYVDMSFIRKMKDVAASRERPIDHYSFVNEDYPSRLPLTSPRLQRNGFGRLRLEMATSDSVHTSACSV</sequence>
<protein>
    <submittedName>
        <fullName evidence="1">Uncharacterized protein</fullName>
    </submittedName>
</protein>
<accession>A0A1C7M912</accession>
<dbReference type="Proteomes" id="UP000092993">
    <property type="component" value="Unassembled WGS sequence"/>
</dbReference>